<dbReference type="Proteomes" id="UP001652623">
    <property type="component" value="Chromosome 8"/>
</dbReference>
<dbReference type="GeneID" id="107413670"/>
<evidence type="ECO:0000256" key="1">
    <source>
        <dbReference type="SAM" id="MobiDB-lite"/>
    </source>
</evidence>
<dbReference type="FunCoup" id="A0A6P3ZFK9">
    <property type="interactions" value="1287"/>
</dbReference>
<evidence type="ECO:0000313" key="2">
    <source>
        <dbReference type="Proteomes" id="UP001652623"/>
    </source>
</evidence>
<reference evidence="3" key="1">
    <citation type="submission" date="2025-08" db="UniProtKB">
        <authorList>
            <consortium name="RefSeq"/>
        </authorList>
    </citation>
    <scope>IDENTIFICATION</scope>
    <source>
        <tissue evidence="3">Seedling</tissue>
    </source>
</reference>
<dbReference type="PANTHER" id="PTHR31033:SF21">
    <property type="entry name" value="TRANSMEMBRANE PROTEIN"/>
    <property type="match status" value="1"/>
</dbReference>
<name>A0A6P3ZFK9_ZIZJJ</name>
<feature type="region of interest" description="Disordered" evidence="1">
    <location>
        <begin position="128"/>
        <end position="151"/>
    </location>
</feature>
<protein>
    <submittedName>
        <fullName evidence="3">Uncharacterized protein LOC107413670</fullName>
    </submittedName>
</protein>
<evidence type="ECO:0000313" key="3">
    <source>
        <dbReference type="RefSeq" id="XP_015877168.1"/>
    </source>
</evidence>
<proteinExistence type="predicted"/>
<gene>
    <name evidence="3" type="primary">LOC107413670</name>
</gene>
<dbReference type="AlphaFoldDB" id="A0A6P3ZFK9"/>
<sequence length="359" mass="38749">MENFFRDFNESVPSQLDILRCPFLRNINEPTNFSFSSSLAFPMPVRGAKGPIFEDGPNFDMAFRLFHGHDGVVPLSGRLNVPAEKVEHHPTPSQFNPLAAKAATISLSSFGAGGPFSFDSFSEKWKNQKKKSKSSKKESSQGGNSNHEAMSNEWLQSGNCPIAKSYRAVSNVLPLVAKVFQPPSGMKYKCPPAIVAARAALARTAFAKNLRPQPLPAKILVIGALGMAANVPLGIWREHTEKFSPSWFAAIHAAVPFIGMLRKSVLMPKTAMAFTIAASALGQIIGSRAERYRLKAVAEKKLTETSTFSGSTRLETSNFDGSTQLEVVKANVSHCGDIGQWNSATLTVGGPASSTDVCC</sequence>
<organism evidence="2 3">
    <name type="scientific">Ziziphus jujuba</name>
    <name type="common">Chinese jujube</name>
    <name type="synonym">Ziziphus sativa</name>
    <dbReference type="NCBI Taxonomy" id="326968"/>
    <lineage>
        <taxon>Eukaryota</taxon>
        <taxon>Viridiplantae</taxon>
        <taxon>Streptophyta</taxon>
        <taxon>Embryophyta</taxon>
        <taxon>Tracheophyta</taxon>
        <taxon>Spermatophyta</taxon>
        <taxon>Magnoliopsida</taxon>
        <taxon>eudicotyledons</taxon>
        <taxon>Gunneridae</taxon>
        <taxon>Pentapetalae</taxon>
        <taxon>rosids</taxon>
        <taxon>fabids</taxon>
        <taxon>Rosales</taxon>
        <taxon>Rhamnaceae</taxon>
        <taxon>Paliureae</taxon>
        <taxon>Ziziphus</taxon>
    </lineage>
</organism>
<dbReference type="InParanoid" id="A0A6P3ZFK9"/>
<accession>A0A6P3ZFK9</accession>
<dbReference type="RefSeq" id="XP_015877168.1">
    <property type="nucleotide sequence ID" value="XM_016021682.4"/>
</dbReference>
<dbReference type="KEGG" id="zju:107413670"/>
<keyword evidence="2" id="KW-1185">Reference proteome</keyword>
<dbReference type="PANTHER" id="PTHR31033">
    <property type="entry name" value="PROTEIN, PUTATIVE-RELATED"/>
    <property type="match status" value="1"/>
</dbReference>
<dbReference type="GO" id="GO:0009507">
    <property type="term" value="C:chloroplast"/>
    <property type="evidence" value="ECO:0007669"/>
    <property type="project" value="TreeGrafter"/>
</dbReference>